<evidence type="ECO:0000259" key="1">
    <source>
        <dbReference type="PROSITE" id="PS51677"/>
    </source>
</evidence>
<dbReference type="RefSeq" id="WP_036268139.1">
    <property type="nucleotide sequence ID" value="NZ_OX458333.1"/>
</dbReference>
<dbReference type="NCBIfam" id="TIGR03006">
    <property type="entry name" value="pepcterm_polyde"/>
    <property type="match status" value="1"/>
</dbReference>
<dbReference type="InterPro" id="IPR045235">
    <property type="entry name" value="PuuE_HpPgdA-like"/>
</dbReference>
<dbReference type="Gene3D" id="3.20.20.370">
    <property type="entry name" value="Glycoside hydrolase/deacetylase"/>
    <property type="match status" value="1"/>
</dbReference>
<dbReference type="InterPro" id="IPR014344">
    <property type="entry name" value="XrtA_polysacc_deacetyl"/>
</dbReference>
<accession>A0ABM9I8W9</accession>
<dbReference type="PANTHER" id="PTHR47561">
    <property type="entry name" value="POLYSACCHARIDE DEACETYLASE FAMILY PROTEIN (AFU_ORTHOLOGUE AFUA_6G05030)"/>
    <property type="match status" value="1"/>
</dbReference>
<dbReference type="InterPro" id="IPR022560">
    <property type="entry name" value="DUF3473"/>
</dbReference>
<dbReference type="Pfam" id="PF01522">
    <property type="entry name" value="Polysacc_deac_1"/>
    <property type="match status" value="1"/>
</dbReference>
<sequence length="291" mass="33652">MQPAADSSVVNAMTVDVEDYFHVSAFEPYIGRDKWNELPCRVERNTDRILQIFADFEVRATFFTLGWVAERYPALIKRIVKAGHELACHGYSHVRVTQQTPEEFRDDVSRAKGLLEDIGGVPVLGYRAASYSIGSKNLWALEILEASGFRYSSSIYPVKHDLYGMPEAPRFSFRPCRSDGLLEIPVTTVELVGKKLPCGGGGYFRLLPYRISRWAIERVNRKDRQSCVFYFHPWEIDPDQPRQRGIDLKTRVRHYLNLSRTEGRLRRLLQDFRWNTMAHVFLSPHHTNTSQ</sequence>
<keyword evidence="3" id="KW-1185">Reference proteome</keyword>
<evidence type="ECO:0000313" key="2">
    <source>
        <dbReference type="EMBL" id="CAI8965800.1"/>
    </source>
</evidence>
<reference evidence="2 3" key="1">
    <citation type="submission" date="2023-03" db="EMBL/GenBank/DDBJ databases">
        <authorList>
            <person name="Pearce D."/>
        </authorList>
    </citation>
    <scope>NUCLEOTIDE SEQUENCE [LARGE SCALE GENOMIC DNA]</scope>
    <source>
        <strain evidence="2">Msz</strain>
    </source>
</reference>
<evidence type="ECO:0000313" key="3">
    <source>
        <dbReference type="Proteomes" id="UP001162030"/>
    </source>
</evidence>
<dbReference type="Pfam" id="PF11959">
    <property type="entry name" value="DUF3473"/>
    <property type="match status" value="1"/>
</dbReference>
<dbReference type="PANTHER" id="PTHR47561:SF1">
    <property type="entry name" value="POLYSACCHARIDE DEACETYLASE FAMILY PROTEIN (AFU_ORTHOLOGUE AFUA_6G05030)"/>
    <property type="match status" value="1"/>
</dbReference>
<gene>
    <name evidence="2" type="ORF">MSZNOR_4763</name>
</gene>
<dbReference type="CDD" id="cd10941">
    <property type="entry name" value="CE4_PuuE_HpPgdA_like_2"/>
    <property type="match status" value="1"/>
</dbReference>
<dbReference type="InterPro" id="IPR002509">
    <property type="entry name" value="NODB_dom"/>
</dbReference>
<dbReference type="EMBL" id="OX458333">
    <property type="protein sequence ID" value="CAI8965800.1"/>
    <property type="molecule type" value="Genomic_DNA"/>
</dbReference>
<dbReference type="PROSITE" id="PS51677">
    <property type="entry name" value="NODB"/>
    <property type="match status" value="1"/>
</dbReference>
<feature type="domain" description="NodB homology" evidence="1">
    <location>
        <begin position="24"/>
        <end position="227"/>
    </location>
</feature>
<proteinExistence type="predicted"/>
<protein>
    <submittedName>
        <fullName evidence="2">Polysaccharide deacetylase family protein (PEP-CTERM system associated)</fullName>
    </submittedName>
</protein>
<name>A0ABM9I8W9_9GAMM</name>
<dbReference type="Proteomes" id="UP001162030">
    <property type="component" value="Chromosome"/>
</dbReference>
<dbReference type="InterPro" id="IPR011330">
    <property type="entry name" value="Glyco_hydro/deAcase_b/a-brl"/>
</dbReference>
<dbReference type="SUPFAM" id="SSF88713">
    <property type="entry name" value="Glycoside hydrolase/deacetylase"/>
    <property type="match status" value="1"/>
</dbReference>
<organism evidence="2 3">
    <name type="scientific">Methylocaldum szegediense</name>
    <dbReference type="NCBI Taxonomy" id="73780"/>
    <lineage>
        <taxon>Bacteria</taxon>
        <taxon>Pseudomonadati</taxon>
        <taxon>Pseudomonadota</taxon>
        <taxon>Gammaproteobacteria</taxon>
        <taxon>Methylococcales</taxon>
        <taxon>Methylococcaceae</taxon>
        <taxon>Methylocaldum</taxon>
    </lineage>
</organism>